<comment type="caution">
    <text evidence="4">The sequence shown here is derived from an EMBL/GenBank/DDBJ whole genome shotgun (WGS) entry which is preliminary data.</text>
</comment>
<keyword evidence="2" id="KW-0378">Hydrolase</keyword>
<dbReference type="OrthoDB" id="9814308at2"/>
<dbReference type="InterPro" id="IPR000086">
    <property type="entry name" value="NUDIX_hydrolase_dom"/>
</dbReference>
<gene>
    <name evidence="4" type="ORF">F8C90_05485</name>
</gene>
<dbReference type="Pfam" id="PF00293">
    <property type="entry name" value="NUDIX"/>
    <property type="match status" value="1"/>
</dbReference>
<dbReference type="PANTHER" id="PTHR43046">
    <property type="entry name" value="GDP-MANNOSE MANNOSYL HYDROLASE"/>
    <property type="match status" value="1"/>
</dbReference>
<dbReference type="EMBL" id="WAJR01000010">
    <property type="protein sequence ID" value="KAB1640620.1"/>
    <property type="molecule type" value="Genomic_DNA"/>
</dbReference>
<dbReference type="PANTHER" id="PTHR43046:SF16">
    <property type="entry name" value="ADP-RIBOSE PYROPHOSPHATASE YJHB-RELATED"/>
    <property type="match status" value="1"/>
</dbReference>
<sequence length="167" mass="18196">MTTPNFILSLREKIGHDPLWLTGITAYVEDADGRILLGRRSDTGEWALMYGIVEPGEEPGRTCVREVLEETGVHVAPQAIASVKSSNYLVKYANGDQCRYMDILFICTPTDDDAAPFVGDDESTEVGWFSPDELPHPLATSTASRLAIVSEYKAQAAKGNTAALFSL</sequence>
<accession>A0A6N6NRI0</accession>
<evidence type="ECO:0000313" key="5">
    <source>
        <dbReference type="Proteomes" id="UP000468668"/>
    </source>
</evidence>
<evidence type="ECO:0000313" key="4">
    <source>
        <dbReference type="EMBL" id="KAB1640620.1"/>
    </source>
</evidence>
<dbReference type="Proteomes" id="UP000468668">
    <property type="component" value="Unassembled WGS sequence"/>
</dbReference>
<dbReference type="PROSITE" id="PS00893">
    <property type="entry name" value="NUDIX_BOX"/>
    <property type="match status" value="1"/>
</dbReference>
<dbReference type="SUPFAM" id="SSF55811">
    <property type="entry name" value="Nudix"/>
    <property type="match status" value="1"/>
</dbReference>
<dbReference type="InterPro" id="IPR015797">
    <property type="entry name" value="NUDIX_hydrolase-like_dom_sf"/>
</dbReference>
<evidence type="ECO:0000256" key="2">
    <source>
        <dbReference type="ARBA" id="ARBA00022801"/>
    </source>
</evidence>
<dbReference type="Gene3D" id="3.90.79.10">
    <property type="entry name" value="Nucleoside Triphosphate Pyrophosphohydrolase"/>
    <property type="match status" value="1"/>
</dbReference>
<comment type="cofactor">
    <cofactor evidence="1">
        <name>Mg(2+)</name>
        <dbReference type="ChEBI" id="CHEBI:18420"/>
    </cofactor>
</comment>
<protein>
    <submittedName>
        <fullName evidence="4">NUDIX domain-containing protein</fullName>
    </submittedName>
</protein>
<dbReference type="CDD" id="cd18879">
    <property type="entry name" value="NUDIX_Hydrolase"/>
    <property type="match status" value="1"/>
</dbReference>
<proteinExistence type="predicted"/>
<dbReference type="GO" id="GO:0016787">
    <property type="term" value="F:hydrolase activity"/>
    <property type="evidence" value="ECO:0007669"/>
    <property type="project" value="UniProtKB-KW"/>
</dbReference>
<dbReference type="GeneID" id="98657856"/>
<evidence type="ECO:0000256" key="1">
    <source>
        <dbReference type="ARBA" id="ARBA00001946"/>
    </source>
</evidence>
<organism evidence="4 5">
    <name type="scientific">Ellagibacter isourolithinifaciens</name>
    <dbReference type="NCBI Taxonomy" id="2137581"/>
    <lineage>
        <taxon>Bacteria</taxon>
        <taxon>Bacillati</taxon>
        <taxon>Actinomycetota</taxon>
        <taxon>Coriobacteriia</taxon>
        <taxon>Eggerthellales</taxon>
        <taxon>Eggerthellaceae</taxon>
        <taxon>Ellagibacter</taxon>
    </lineage>
</organism>
<dbReference type="PROSITE" id="PS51462">
    <property type="entry name" value="NUDIX"/>
    <property type="match status" value="1"/>
</dbReference>
<dbReference type="RefSeq" id="WP_158049455.1">
    <property type="nucleotide sequence ID" value="NZ_WAJR01000010.1"/>
</dbReference>
<dbReference type="InterPro" id="IPR020084">
    <property type="entry name" value="NUDIX_hydrolase_CS"/>
</dbReference>
<keyword evidence="5" id="KW-1185">Reference proteome</keyword>
<reference evidence="4 5" key="1">
    <citation type="submission" date="2019-09" db="EMBL/GenBank/DDBJ databases">
        <title>Whole genome shotgun sequencing (WGS) of Ellagibacter isourolithinifaciens DSM 104140(T) and Adlercreutzia muris DSM 29508(T).</title>
        <authorList>
            <person name="Stoll D.A."/>
            <person name="Danylec N."/>
            <person name="Huch M."/>
        </authorList>
    </citation>
    <scope>NUCLEOTIDE SEQUENCE [LARGE SCALE GENOMIC DNA]</scope>
    <source>
        <strain evidence="4 5">DSM 104140</strain>
    </source>
</reference>
<name>A0A6N6NRI0_9ACTN</name>
<evidence type="ECO:0000259" key="3">
    <source>
        <dbReference type="PROSITE" id="PS51462"/>
    </source>
</evidence>
<dbReference type="AlphaFoldDB" id="A0A6N6NRI0"/>
<feature type="domain" description="Nudix hydrolase" evidence="3">
    <location>
        <begin position="19"/>
        <end position="152"/>
    </location>
</feature>